<evidence type="ECO:0000256" key="2">
    <source>
        <dbReference type="ARBA" id="ARBA00009190"/>
    </source>
</evidence>
<dbReference type="EMBL" id="CAXITT010000077">
    <property type="protein sequence ID" value="CAL1530891.1"/>
    <property type="molecule type" value="Genomic_DNA"/>
</dbReference>
<accession>A0AAV2HFJ7</accession>
<evidence type="ECO:0000313" key="9">
    <source>
        <dbReference type="Proteomes" id="UP001497497"/>
    </source>
</evidence>
<keyword evidence="9" id="KW-1185">Reference proteome</keyword>
<evidence type="ECO:0000313" key="8">
    <source>
        <dbReference type="EMBL" id="CAL1530891.1"/>
    </source>
</evidence>
<evidence type="ECO:0000256" key="1">
    <source>
        <dbReference type="ARBA" id="ARBA00004141"/>
    </source>
</evidence>
<dbReference type="PROSITE" id="PS01214">
    <property type="entry name" value="UPF0016"/>
    <property type="match status" value="1"/>
</dbReference>
<dbReference type="GO" id="GO:0032472">
    <property type="term" value="P:Golgi calcium ion transport"/>
    <property type="evidence" value="ECO:0007669"/>
    <property type="project" value="TreeGrafter"/>
</dbReference>
<evidence type="ECO:0000256" key="4">
    <source>
        <dbReference type="ARBA" id="ARBA00022989"/>
    </source>
</evidence>
<feature type="transmembrane region" description="Helical" evidence="6">
    <location>
        <begin position="238"/>
        <end position="256"/>
    </location>
</feature>
<organism evidence="8 9">
    <name type="scientific">Lymnaea stagnalis</name>
    <name type="common">Great pond snail</name>
    <name type="synonym">Helix stagnalis</name>
    <dbReference type="NCBI Taxonomy" id="6523"/>
    <lineage>
        <taxon>Eukaryota</taxon>
        <taxon>Metazoa</taxon>
        <taxon>Spiralia</taxon>
        <taxon>Lophotrochozoa</taxon>
        <taxon>Mollusca</taxon>
        <taxon>Gastropoda</taxon>
        <taxon>Heterobranchia</taxon>
        <taxon>Euthyneura</taxon>
        <taxon>Panpulmonata</taxon>
        <taxon>Hygrophila</taxon>
        <taxon>Lymnaeoidea</taxon>
        <taxon>Lymnaeidae</taxon>
        <taxon>Lymnaea</taxon>
    </lineage>
</organism>
<keyword evidence="4 6" id="KW-1133">Transmembrane helix</keyword>
<comment type="subcellular location">
    <subcellularLocation>
        <location evidence="1 6">Membrane</location>
        <topology evidence="1 6">Multi-pass membrane protein</topology>
    </subcellularLocation>
</comment>
<feature type="coiled-coil region" evidence="7">
    <location>
        <begin position="186"/>
        <end position="220"/>
    </location>
</feature>
<feature type="transmembrane region" description="Helical" evidence="6">
    <location>
        <begin position="309"/>
        <end position="329"/>
    </location>
</feature>
<dbReference type="Proteomes" id="UP001497497">
    <property type="component" value="Unassembled WGS sequence"/>
</dbReference>
<evidence type="ECO:0000256" key="3">
    <source>
        <dbReference type="ARBA" id="ARBA00022692"/>
    </source>
</evidence>
<proteinExistence type="inferred from homology"/>
<protein>
    <recommendedName>
        <fullName evidence="6">GDT1 family protein</fullName>
    </recommendedName>
</protein>
<dbReference type="PANTHER" id="PTHR12608">
    <property type="entry name" value="TRANSMEMBRANE PROTEIN HTP-1 RELATED"/>
    <property type="match status" value="1"/>
</dbReference>
<gene>
    <name evidence="8" type="ORF">GSLYS_00005016001</name>
</gene>
<feature type="transmembrane region" description="Helical" evidence="6">
    <location>
        <begin position="276"/>
        <end position="297"/>
    </location>
</feature>
<keyword evidence="5 6" id="KW-0472">Membrane</keyword>
<evidence type="ECO:0000256" key="5">
    <source>
        <dbReference type="ARBA" id="ARBA00023136"/>
    </source>
</evidence>
<reference evidence="8 9" key="1">
    <citation type="submission" date="2024-04" db="EMBL/GenBank/DDBJ databases">
        <authorList>
            <consortium name="Genoscope - CEA"/>
            <person name="William W."/>
        </authorList>
    </citation>
    <scope>NUCLEOTIDE SEQUENCE [LARGE SCALE GENOMIC DNA]</scope>
</reference>
<dbReference type="GO" id="GO:0016020">
    <property type="term" value="C:membrane"/>
    <property type="evidence" value="ECO:0007669"/>
    <property type="project" value="UniProtKB-SubCell"/>
</dbReference>
<dbReference type="PANTHER" id="PTHR12608:SF1">
    <property type="entry name" value="TRANSMEMBRANE PROTEIN 165"/>
    <property type="match status" value="1"/>
</dbReference>
<dbReference type="GO" id="GO:0005384">
    <property type="term" value="F:manganese ion transmembrane transporter activity"/>
    <property type="evidence" value="ECO:0007669"/>
    <property type="project" value="TreeGrafter"/>
</dbReference>
<keyword evidence="7" id="KW-0175">Coiled coil</keyword>
<name>A0AAV2HFJ7_LYMST</name>
<dbReference type="GO" id="GO:0005794">
    <property type="term" value="C:Golgi apparatus"/>
    <property type="evidence" value="ECO:0007669"/>
    <property type="project" value="TreeGrafter"/>
</dbReference>
<feature type="transmembrane region" description="Helical" evidence="6">
    <location>
        <begin position="128"/>
        <end position="150"/>
    </location>
</feature>
<dbReference type="AlphaFoldDB" id="A0AAV2HFJ7"/>
<feature type="transmembrane region" description="Helical" evidence="6">
    <location>
        <begin position="156"/>
        <end position="174"/>
    </location>
</feature>
<dbReference type="GO" id="GO:0015085">
    <property type="term" value="F:calcium ion transmembrane transporter activity"/>
    <property type="evidence" value="ECO:0007669"/>
    <property type="project" value="TreeGrafter"/>
</dbReference>
<evidence type="ECO:0000256" key="6">
    <source>
        <dbReference type="RuleBase" id="RU365102"/>
    </source>
</evidence>
<comment type="similarity">
    <text evidence="2 6">Belongs to the GDT1 family.</text>
</comment>
<dbReference type="GO" id="GO:0032468">
    <property type="term" value="P:Golgi calcium ion homeostasis"/>
    <property type="evidence" value="ECO:0007669"/>
    <property type="project" value="TreeGrafter"/>
</dbReference>
<keyword evidence="3 6" id="KW-0812">Transmembrane</keyword>
<dbReference type="Pfam" id="PF01169">
    <property type="entry name" value="GDT1"/>
    <property type="match status" value="2"/>
</dbReference>
<evidence type="ECO:0000256" key="7">
    <source>
        <dbReference type="SAM" id="Coils"/>
    </source>
</evidence>
<dbReference type="InterPro" id="IPR001727">
    <property type="entry name" value="GDT1-like"/>
</dbReference>
<feature type="transmembrane region" description="Helical" evidence="6">
    <location>
        <begin position="12"/>
        <end position="35"/>
    </location>
</feature>
<sequence length="332" mass="36275">MKGATTLFDPHWVSVIVLLGGILAQVGEVLSYSVLPSGELHFASKHLLHVDEDSGSKEDKSKDNSNLESISKLQSEGGPLFIKKIDKDNLGLTHGFIASLSVIIVSELGDKTFFIAAIMAMTHSRLTVLMGALAALFFMTFLSAMVGYATTVIPRALTYYVSSALFAIFGLKMLREGWYMTDDEGKEEYEEVQADLKRREDELHAQLLEEEEKVKIEKQNTPTQDVETGIIRSPGRRFVSGILSTVFLQSLTLTFLAEWGDRSQIATIILGARENVFGVILGAILGHTICTGLAVLGGRFIAQRISVRTVTLIGGVVFLLFALSAFWIGPGT</sequence>
<dbReference type="InterPro" id="IPR049555">
    <property type="entry name" value="GDT1-like_CS"/>
</dbReference>
<comment type="caution">
    <text evidence="8">The sequence shown here is derived from an EMBL/GenBank/DDBJ whole genome shotgun (WGS) entry which is preliminary data.</text>
</comment>